<dbReference type="AlphaFoldDB" id="A0A5B7EYI2"/>
<evidence type="ECO:0000313" key="3">
    <source>
        <dbReference type="Proteomes" id="UP000324222"/>
    </source>
</evidence>
<accession>A0A5B7EYI2</accession>
<dbReference type="EMBL" id="VSRR010004082">
    <property type="protein sequence ID" value="MPC38495.1"/>
    <property type="molecule type" value="Genomic_DNA"/>
</dbReference>
<reference evidence="2 3" key="1">
    <citation type="submission" date="2019-05" db="EMBL/GenBank/DDBJ databases">
        <title>Another draft genome of Portunus trituberculatus and its Hox gene families provides insights of decapod evolution.</title>
        <authorList>
            <person name="Jeong J.-H."/>
            <person name="Song I."/>
            <person name="Kim S."/>
            <person name="Choi T."/>
            <person name="Kim D."/>
            <person name="Ryu S."/>
            <person name="Kim W."/>
        </authorList>
    </citation>
    <scope>NUCLEOTIDE SEQUENCE [LARGE SCALE GENOMIC DNA]</scope>
    <source>
        <tissue evidence="2">Muscle</tissue>
    </source>
</reference>
<name>A0A5B7EYI2_PORTR</name>
<comment type="caution">
    <text evidence="2">The sequence shown here is derived from an EMBL/GenBank/DDBJ whole genome shotgun (WGS) entry which is preliminary data.</text>
</comment>
<protein>
    <submittedName>
        <fullName evidence="2">Uncharacterized protein</fullName>
    </submittedName>
</protein>
<keyword evidence="3" id="KW-1185">Reference proteome</keyword>
<evidence type="ECO:0000256" key="1">
    <source>
        <dbReference type="SAM" id="MobiDB-lite"/>
    </source>
</evidence>
<gene>
    <name evidence="2" type="ORF">E2C01_032002</name>
</gene>
<evidence type="ECO:0000313" key="2">
    <source>
        <dbReference type="EMBL" id="MPC38495.1"/>
    </source>
</evidence>
<feature type="region of interest" description="Disordered" evidence="1">
    <location>
        <begin position="101"/>
        <end position="127"/>
    </location>
</feature>
<sequence length="272" mass="29719">MTAKLRCIPNCGAFYSSFLPRRGSAVSGSIGSLRVVKTWQGGGHYGEYKHKDNDEVWPRNALDVRQGSRQRDLNEIYVTLNFYNCARPRCKRCLPGAGKQGAGRLPSPAASTEQQASPSQPAGPPPGKKTCVMVLQNILILLAPPLTTFSETQNLGKTQQPIYCLFMGLEWIFCFLSTTKHEPQAARVTERNRFLVSPLAEGEDDVHYRSVETIPTRHAATTPSGPLVLLPPSILATPDLTPPSPPHSQHLLRAATLPDAPRTASPKPFITS</sequence>
<organism evidence="2 3">
    <name type="scientific">Portunus trituberculatus</name>
    <name type="common">Swimming crab</name>
    <name type="synonym">Neptunus trituberculatus</name>
    <dbReference type="NCBI Taxonomy" id="210409"/>
    <lineage>
        <taxon>Eukaryota</taxon>
        <taxon>Metazoa</taxon>
        <taxon>Ecdysozoa</taxon>
        <taxon>Arthropoda</taxon>
        <taxon>Crustacea</taxon>
        <taxon>Multicrustacea</taxon>
        <taxon>Malacostraca</taxon>
        <taxon>Eumalacostraca</taxon>
        <taxon>Eucarida</taxon>
        <taxon>Decapoda</taxon>
        <taxon>Pleocyemata</taxon>
        <taxon>Brachyura</taxon>
        <taxon>Eubrachyura</taxon>
        <taxon>Portunoidea</taxon>
        <taxon>Portunidae</taxon>
        <taxon>Portuninae</taxon>
        <taxon>Portunus</taxon>
    </lineage>
</organism>
<proteinExistence type="predicted"/>
<dbReference type="Proteomes" id="UP000324222">
    <property type="component" value="Unassembled WGS sequence"/>
</dbReference>